<evidence type="ECO:0000256" key="2">
    <source>
        <dbReference type="ARBA" id="ARBA00022777"/>
    </source>
</evidence>
<dbReference type="SMART" id="SM00448">
    <property type="entry name" value="REC"/>
    <property type="match status" value="1"/>
</dbReference>
<keyword evidence="6" id="KW-0548">Nucleotidyltransferase</keyword>
<dbReference type="EMBL" id="JAQOSQ010000031">
    <property type="protein sequence ID" value="MDJ1185344.1"/>
    <property type="molecule type" value="Genomic_DNA"/>
</dbReference>
<keyword evidence="3" id="KW-0597">Phosphoprotein</keyword>
<dbReference type="InterPro" id="IPR050469">
    <property type="entry name" value="Diguanylate_Cyclase"/>
</dbReference>
<dbReference type="GO" id="GO:0052621">
    <property type="term" value="F:diguanylate cyclase activity"/>
    <property type="evidence" value="ECO:0007669"/>
    <property type="project" value="UniProtKB-EC"/>
</dbReference>
<evidence type="ECO:0000313" key="7">
    <source>
        <dbReference type="Proteomes" id="UP001232992"/>
    </source>
</evidence>
<dbReference type="SUPFAM" id="SSF52172">
    <property type="entry name" value="CheY-like"/>
    <property type="match status" value="1"/>
</dbReference>
<dbReference type="SUPFAM" id="SSF55781">
    <property type="entry name" value="GAF domain-like"/>
    <property type="match status" value="1"/>
</dbReference>
<dbReference type="InterPro" id="IPR011006">
    <property type="entry name" value="CheY-like_superfamily"/>
</dbReference>
<comment type="caution">
    <text evidence="6">The sequence shown here is derived from an EMBL/GenBank/DDBJ whole genome shotgun (WGS) entry which is preliminary data.</text>
</comment>
<dbReference type="Proteomes" id="UP001232992">
    <property type="component" value="Unassembled WGS sequence"/>
</dbReference>
<dbReference type="CDD" id="cd01949">
    <property type="entry name" value="GGDEF"/>
    <property type="match status" value="1"/>
</dbReference>
<dbReference type="SMART" id="SM00065">
    <property type="entry name" value="GAF"/>
    <property type="match status" value="1"/>
</dbReference>
<dbReference type="SUPFAM" id="SSF55073">
    <property type="entry name" value="Nucleotide cyclase"/>
    <property type="match status" value="1"/>
</dbReference>
<dbReference type="InterPro" id="IPR001789">
    <property type="entry name" value="Sig_transdc_resp-reg_receiver"/>
</dbReference>
<evidence type="ECO:0000259" key="5">
    <source>
        <dbReference type="PROSITE" id="PS50887"/>
    </source>
</evidence>
<evidence type="ECO:0000256" key="3">
    <source>
        <dbReference type="PROSITE-ProRule" id="PRU00169"/>
    </source>
</evidence>
<evidence type="ECO:0000256" key="1">
    <source>
        <dbReference type="ARBA" id="ARBA00022679"/>
    </source>
</evidence>
<dbReference type="Gene3D" id="6.10.250.690">
    <property type="match status" value="1"/>
</dbReference>
<dbReference type="EC" id="2.7.7.65" evidence="6"/>
<feature type="modified residue" description="4-aspartylphosphate" evidence="3">
    <location>
        <position position="47"/>
    </location>
</feature>
<dbReference type="InterPro" id="IPR029787">
    <property type="entry name" value="Nucleotide_cyclase"/>
</dbReference>
<dbReference type="Gene3D" id="3.40.50.2300">
    <property type="match status" value="1"/>
</dbReference>
<name>A0ABT7C3J1_9CYAN</name>
<proteinExistence type="predicted"/>
<dbReference type="InterPro" id="IPR029016">
    <property type="entry name" value="GAF-like_dom_sf"/>
</dbReference>
<feature type="domain" description="GGDEF" evidence="5">
    <location>
        <begin position="341"/>
        <end position="478"/>
    </location>
</feature>
<dbReference type="Pfam" id="PF13185">
    <property type="entry name" value="GAF_2"/>
    <property type="match status" value="1"/>
</dbReference>
<dbReference type="Gene3D" id="3.30.450.40">
    <property type="match status" value="1"/>
</dbReference>
<dbReference type="Pfam" id="PF00990">
    <property type="entry name" value="GGDEF"/>
    <property type="match status" value="1"/>
</dbReference>
<evidence type="ECO:0000313" key="6">
    <source>
        <dbReference type="EMBL" id="MDJ1185344.1"/>
    </source>
</evidence>
<dbReference type="PANTHER" id="PTHR45138:SF9">
    <property type="entry name" value="DIGUANYLATE CYCLASE DGCM-RELATED"/>
    <property type="match status" value="1"/>
</dbReference>
<dbReference type="PROSITE" id="PS50110">
    <property type="entry name" value="RESPONSE_REGULATORY"/>
    <property type="match status" value="1"/>
</dbReference>
<feature type="domain" description="Response regulatory" evidence="4">
    <location>
        <begin position="1"/>
        <end position="114"/>
    </location>
</feature>
<dbReference type="RefSeq" id="WP_283759988.1">
    <property type="nucleotide sequence ID" value="NZ_JAQOSQ010000031.1"/>
</dbReference>
<keyword evidence="7" id="KW-1185">Reference proteome</keyword>
<dbReference type="PROSITE" id="PS50887">
    <property type="entry name" value="GGDEF"/>
    <property type="match status" value="1"/>
</dbReference>
<accession>A0ABT7C3J1</accession>
<gene>
    <name evidence="6" type="ORF">PMH09_19330</name>
</gene>
<dbReference type="InterPro" id="IPR043128">
    <property type="entry name" value="Rev_trsase/Diguanyl_cyclase"/>
</dbReference>
<sequence>MVDDTSGNRSLLARILVREGYAVKMAATGTEALRYFPSSSIDLVLLDVMMPDMDGYQVCQELKAIDSAVDIPVLFISAMDGTTDKAKGFEAGAADYISKPFEPVEVVLRIEHQLKLCRYQQKLEEQNAQLQLLLDTTEALSEAVDVDSAFQVILGKICQTIDWDFGEAWMPVEGGTHLCLSRGWYGRSAEFIAFREQSTALTFEFRQGLPGRVWATQEPEWIENVSGASEQLFLRMPHARNVGLKGALGVPICWEKEVLAVLVFLRQSHYVPQSRSLTLVQAVANQLAFLIQRKQAEFELRRANRELSRLAMLDGLTEVANRGHFDRIFREEWSKLARESEPLALILADVDHFKNYNDEYGHLAGDKCLRQIAEILSLSVRQSRDLVARYGGEEFVVLLPYTDRVGALQVAERIHQGVRDSQLPHAQSPVSSWVTLSLGVAYTIPCISQSPEGLIAIADTCLYQAKNQGRDRIILSQH</sequence>
<keyword evidence="2" id="KW-0418">Kinase</keyword>
<dbReference type="SMART" id="SM00267">
    <property type="entry name" value="GGDEF"/>
    <property type="match status" value="1"/>
</dbReference>
<keyword evidence="1 6" id="KW-0808">Transferase</keyword>
<dbReference type="Gene3D" id="3.30.70.270">
    <property type="match status" value="1"/>
</dbReference>
<dbReference type="InterPro" id="IPR003018">
    <property type="entry name" value="GAF"/>
</dbReference>
<dbReference type="Pfam" id="PF00072">
    <property type="entry name" value="Response_reg"/>
    <property type="match status" value="1"/>
</dbReference>
<reference evidence="6 7" key="1">
    <citation type="submission" date="2023-01" db="EMBL/GenBank/DDBJ databases">
        <title>Novel diversity within Roseofilum (Cyanobacteria; Desertifilaceae) from marine benthic mats with descriptions of four novel species.</title>
        <authorList>
            <person name="Wang Y."/>
            <person name="Berthold D.E."/>
            <person name="Hu J."/>
            <person name="Lefler F.W."/>
            <person name="Laughinghouse H.D. IV."/>
        </authorList>
    </citation>
    <scope>NUCLEOTIDE SEQUENCE [LARGE SCALE GENOMIC DNA]</scope>
    <source>
        <strain evidence="6 7">BLCC-M143</strain>
    </source>
</reference>
<dbReference type="PANTHER" id="PTHR45138">
    <property type="entry name" value="REGULATORY COMPONENTS OF SENSORY TRANSDUCTION SYSTEM"/>
    <property type="match status" value="1"/>
</dbReference>
<dbReference type="NCBIfam" id="TIGR00254">
    <property type="entry name" value="GGDEF"/>
    <property type="match status" value="1"/>
</dbReference>
<evidence type="ECO:0000259" key="4">
    <source>
        <dbReference type="PROSITE" id="PS50110"/>
    </source>
</evidence>
<dbReference type="InterPro" id="IPR000160">
    <property type="entry name" value="GGDEF_dom"/>
</dbReference>
<organism evidence="6 7">
    <name type="scientific">Roseofilum casamattae BLCC-M143</name>
    <dbReference type="NCBI Taxonomy" id="3022442"/>
    <lineage>
        <taxon>Bacteria</taxon>
        <taxon>Bacillati</taxon>
        <taxon>Cyanobacteriota</taxon>
        <taxon>Cyanophyceae</taxon>
        <taxon>Desertifilales</taxon>
        <taxon>Desertifilaceae</taxon>
        <taxon>Roseofilum</taxon>
        <taxon>Roseofilum casamattae</taxon>
    </lineage>
</organism>
<protein>
    <submittedName>
        <fullName evidence="6">Diguanylate cyclase</fullName>
        <ecNumber evidence="6">2.7.7.65</ecNumber>
    </submittedName>
</protein>